<accession>A0A2M7QJR5</accession>
<evidence type="ECO:0000313" key="2">
    <source>
        <dbReference type="Proteomes" id="UP000229401"/>
    </source>
</evidence>
<proteinExistence type="predicted"/>
<dbReference type="EMBL" id="PFLI01000066">
    <property type="protein sequence ID" value="PIY72225.1"/>
    <property type="molecule type" value="Genomic_DNA"/>
</dbReference>
<dbReference type="Proteomes" id="UP000229401">
    <property type="component" value="Unassembled WGS sequence"/>
</dbReference>
<gene>
    <name evidence="1" type="ORF">COY87_02000</name>
</gene>
<sequence length="80" mass="9195">MIGASGAEAYRLNQLTSSERIRELRQGLEAYTNEVLADRPVSMLYHYWIDTSGNFFTSTPDGNGLFKDIYNIDRQFDPQE</sequence>
<protein>
    <submittedName>
        <fullName evidence="1">Uncharacterized protein</fullName>
    </submittedName>
</protein>
<name>A0A2M7QJR5_9BACT</name>
<feature type="non-terminal residue" evidence="1">
    <location>
        <position position="80"/>
    </location>
</feature>
<evidence type="ECO:0000313" key="1">
    <source>
        <dbReference type="EMBL" id="PIY72225.1"/>
    </source>
</evidence>
<comment type="caution">
    <text evidence="1">The sequence shown here is derived from an EMBL/GenBank/DDBJ whole genome shotgun (WGS) entry which is preliminary data.</text>
</comment>
<organism evidence="1 2">
    <name type="scientific">Candidatus Roizmanbacteria bacterium CG_4_10_14_0_8_um_filter_33_9</name>
    <dbReference type="NCBI Taxonomy" id="1974826"/>
    <lineage>
        <taxon>Bacteria</taxon>
        <taxon>Candidatus Roizmaniibacteriota</taxon>
    </lineage>
</organism>
<reference evidence="2" key="1">
    <citation type="submission" date="2017-09" db="EMBL/GenBank/DDBJ databases">
        <title>Depth-based differentiation of microbial function through sediment-hosted aquifers and enrichment of novel symbionts in the deep terrestrial subsurface.</title>
        <authorList>
            <person name="Probst A.J."/>
            <person name="Ladd B."/>
            <person name="Jarett J.K."/>
            <person name="Geller-Mcgrath D.E."/>
            <person name="Sieber C.M.K."/>
            <person name="Emerson J.B."/>
            <person name="Anantharaman K."/>
            <person name="Thomas B.C."/>
            <person name="Malmstrom R."/>
            <person name="Stieglmeier M."/>
            <person name="Klingl A."/>
            <person name="Woyke T."/>
            <person name="Ryan C.M."/>
            <person name="Banfield J.F."/>
        </authorList>
    </citation>
    <scope>NUCLEOTIDE SEQUENCE [LARGE SCALE GENOMIC DNA]</scope>
</reference>
<dbReference type="AlphaFoldDB" id="A0A2M7QJR5"/>